<feature type="transmembrane region" description="Helical" evidence="2">
    <location>
        <begin position="229"/>
        <end position="247"/>
    </location>
</feature>
<dbReference type="Pfam" id="PF09592">
    <property type="entry name" value="DUF2031"/>
    <property type="match status" value="1"/>
</dbReference>
<dbReference type="InterPro" id="IPR006484">
    <property type="entry name" value="PYST_B"/>
</dbReference>
<evidence type="ECO:0000256" key="3">
    <source>
        <dbReference type="SAM" id="SignalP"/>
    </source>
</evidence>
<dbReference type="Proteomes" id="UP000195879">
    <property type="component" value="Unassembled WGS sequence"/>
</dbReference>
<keyword evidence="2" id="KW-0812">Transmembrane</keyword>
<dbReference type="AlphaFoldDB" id="A0A1D3LCZ3"/>
<feature type="coiled-coil region" evidence="1">
    <location>
        <begin position="115"/>
        <end position="142"/>
    </location>
</feature>
<accession>A0A1D3LCZ3</accession>
<feature type="transmembrane region" description="Helical" evidence="2">
    <location>
        <begin position="207"/>
        <end position="223"/>
    </location>
</feature>
<organism evidence="4 5">
    <name type="scientific">Plasmodium chabaudi adami</name>
    <dbReference type="NCBI Taxonomy" id="5826"/>
    <lineage>
        <taxon>Eukaryota</taxon>
        <taxon>Sar</taxon>
        <taxon>Alveolata</taxon>
        <taxon>Apicomplexa</taxon>
        <taxon>Aconoidasida</taxon>
        <taxon>Haemosporida</taxon>
        <taxon>Plasmodiidae</taxon>
        <taxon>Plasmodium</taxon>
        <taxon>Plasmodium (Vinckeia)</taxon>
    </lineage>
</organism>
<name>A0A1D3LCZ3_PLACE</name>
<evidence type="ECO:0000256" key="1">
    <source>
        <dbReference type="SAM" id="Coils"/>
    </source>
</evidence>
<keyword evidence="2" id="KW-0472">Membrane</keyword>
<evidence type="ECO:0000256" key="2">
    <source>
        <dbReference type="SAM" id="Phobius"/>
    </source>
</evidence>
<evidence type="ECO:0000313" key="5">
    <source>
        <dbReference type="Proteomes" id="UP000195879"/>
    </source>
</evidence>
<dbReference type="NCBIfam" id="TIGR01597">
    <property type="entry name" value="PYST-B"/>
    <property type="match status" value="1"/>
</dbReference>
<sequence length="292" mass="34035">MRISILNFVFFSIIICSFEYAKNILHFINESNVYLERNIINLENNRILANADNQFDLNNFYESTLTLADQFNGYKDNYEDDDDDDEVIKKIQNIIDSHREKDKGSNTLPNLNNVDKKTKKLIHKLRTELDEAKKELDNIRNNKLAIQPIQDKRIANRREVASVSNHEGHNGLEYLKLIKANEQNAVNTTVDDRLKDIRELKRRRKGLFVRAGILTILSILVHVPGVNLWVFGTIIVGLSAETLFRCYQFRKLGLKVYKVPKNNQKSPNFLEPPKSPKFLKFPKLPKFLEHQK</sequence>
<feature type="signal peptide" evidence="3">
    <location>
        <begin position="1"/>
        <end position="21"/>
    </location>
</feature>
<keyword evidence="2" id="KW-1133">Transmembrane helix</keyword>
<protein>
    <submittedName>
        <fullName evidence="4">Fam-b protein</fullName>
    </submittedName>
</protein>
<evidence type="ECO:0000313" key="4">
    <source>
        <dbReference type="EMBL" id="SCM01289.1"/>
    </source>
</evidence>
<gene>
    <name evidence="4" type="ORF">PCHDK_000568600</name>
</gene>
<feature type="chain" id="PRO_5008917595" evidence="3">
    <location>
        <begin position="22"/>
        <end position="292"/>
    </location>
</feature>
<reference evidence="4 5" key="1">
    <citation type="submission" date="2016-08" db="EMBL/GenBank/DDBJ databases">
        <authorList>
            <consortium name="Pathogen Informatics"/>
        </authorList>
    </citation>
    <scope>NUCLEOTIDE SEQUENCE [LARGE SCALE GENOMIC DNA]</scope>
    <source>
        <strain evidence="4 5">DK</strain>
    </source>
</reference>
<keyword evidence="3" id="KW-0732">Signal</keyword>
<dbReference type="EMBL" id="FMIO01000643">
    <property type="protein sequence ID" value="SCM01289.1"/>
    <property type="molecule type" value="Genomic_DNA"/>
</dbReference>
<keyword evidence="1" id="KW-0175">Coiled coil</keyword>
<proteinExistence type="predicted"/>